<evidence type="ECO:0000313" key="4">
    <source>
        <dbReference type="Proteomes" id="UP000515163"/>
    </source>
</evidence>
<feature type="domain" description="Chromo" evidence="3">
    <location>
        <begin position="45"/>
        <end position="104"/>
    </location>
</feature>
<dbReference type="PANTHER" id="PTHR22812">
    <property type="entry name" value="CHROMOBOX PROTEIN"/>
    <property type="match status" value="1"/>
</dbReference>
<evidence type="ECO:0000313" key="5">
    <source>
        <dbReference type="RefSeq" id="XP_031553173.1"/>
    </source>
</evidence>
<dbReference type="Pfam" id="PF00385">
    <property type="entry name" value="Chromo"/>
    <property type="match status" value="1"/>
</dbReference>
<evidence type="ECO:0000256" key="1">
    <source>
        <dbReference type="ARBA" id="ARBA00004123"/>
    </source>
</evidence>
<name>A0A6P8HDP6_ACTTE</name>
<dbReference type="SMART" id="SM00298">
    <property type="entry name" value="CHROMO"/>
    <property type="match status" value="1"/>
</dbReference>
<dbReference type="InterPro" id="IPR023780">
    <property type="entry name" value="Chromo_domain"/>
</dbReference>
<dbReference type="PROSITE" id="PS50013">
    <property type="entry name" value="CHROMO_2"/>
    <property type="match status" value="1"/>
</dbReference>
<dbReference type="CDD" id="cd00024">
    <property type="entry name" value="CD_CSD"/>
    <property type="match status" value="1"/>
</dbReference>
<dbReference type="Gene3D" id="2.40.50.40">
    <property type="match status" value="1"/>
</dbReference>
<sequence length="104" mass="12266">MADQKRVREGKGYYRQLDQASTGELLWGSSQKKKKRMKNTDPKIFPVERVVSRRIEVTKTQYLIKWAGYSAYENSWLDEDDLSDDLIRHVFEKSNDLTLFAPYS</sequence>
<proteinExistence type="predicted"/>
<evidence type="ECO:0000256" key="2">
    <source>
        <dbReference type="ARBA" id="ARBA00023242"/>
    </source>
</evidence>
<dbReference type="KEGG" id="aten:116290313"/>
<gene>
    <name evidence="5" type="primary">LOC116290313</name>
</gene>
<dbReference type="InterPro" id="IPR051219">
    <property type="entry name" value="Heterochromatin_chromo-domain"/>
</dbReference>
<keyword evidence="4" id="KW-1185">Reference proteome</keyword>
<dbReference type="InterPro" id="IPR016197">
    <property type="entry name" value="Chromo-like_dom_sf"/>
</dbReference>
<protein>
    <submittedName>
        <fullName evidence="5">Chromobox protein homolog 2-like</fullName>
    </submittedName>
</protein>
<keyword evidence="2" id="KW-0539">Nucleus</keyword>
<accession>A0A6P8HDP6</accession>
<dbReference type="InParanoid" id="A0A6P8HDP6"/>
<dbReference type="InterPro" id="IPR000953">
    <property type="entry name" value="Chromo/chromo_shadow_dom"/>
</dbReference>
<comment type="subcellular location">
    <subcellularLocation>
        <location evidence="1">Nucleus</location>
    </subcellularLocation>
</comment>
<dbReference type="AlphaFoldDB" id="A0A6P8HDP6"/>
<evidence type="ECO:0000259" key="3">
    <source>
        <dbReference type="PROSITE" id="PS50013"/>
    </source>
</evidence>
<dbReference type="GO" id="GO:0005634">
    <property type="term" value="C:nucleus"/>
    <property type="evidence" value="ECO:0007669"/>
    <property type="project" value="UniProtKB-SubCell"/>
</dbReference>
<dbReference type="OrthoDB" id="433924at2759"/>
<dbReference type="RefSeq" id="XP_031553173.1">
    <property type="nucleotide sequence ID" value="XM_031697313.1"/>
</dbReference>
<dbReference type="GeneID" id="116290313"/>
<organism evidence="4 5">
    <name type="scientific">Actinia tenebrosa</name>
    <name type="common">Australian red waratah sea anemone</name>
    <dbReference type="NCBI Taxonomy" id="6105"/>
    <lineage>
        <taxon>Eukaryota</taxon>
        <taxon>Metazoa</taxon>
        <taxon>Cnidaria</taxon>
        <taxon>Anthozoa</taxon>
        <taxon>Hexacorallia</taxon>
        <taxon>Actiniaria</taxon>
        <taxon>Actiniidae</taxon>
        <taxon>Actinia</taxon>
    </lineage>
</organism>
<dbReference type="Proteomes" id="UP000515163">
    <property type="component" value="Unplaced"/>
</dbReference>
<dbReference type="SUPFAM" id="SSF54160">
    <property type="entry name" value="Chromo domain-like"/>
    <property type="match status" value="1"/>
</dbReference>
<reference evidence="5" key="1">
    <citation type="submission" date="2025-08" db="UniProtKB">
        <authorList>
            <consortium name="RefSeq"/>
        </authorList>
    </citation>
    <scope>IDENTIFICATION</scope>
    <source>
        <tissue evidence="5">Tentacle</tissue>
    </source>
</reference>